<dbReference type="GO" id="GO:0008270">
    <property type="term" value="F:zinc ion binding"/>
    <property type="evidence" value="ECO:0007669"/>
    <property type="project" value="InterPro"/>
</dbReference>
<dbReference type="OrthoDB" id="9805666at2"/>
<keyword evidence="3" id="KW-1185">Reference proteome</keyword>
<dbReference type="Proteomes" id="UP000050544">
    <property type="component" value="Unassembled WGS sequence"/>
</dbReference>
<dbReference type="EMBL" id="LGKO01000004">
    <property type="protein sequence ID" value="KPL83126.1"/>
    <property type="molecule type" value="Genomic_DNA"/>
</dbReference>
<evidence type="ECO:0000259" key="1">
    <source>
        <dbReference type="Pfam" id="PF01261"/>
    </source>
</evidence>
<comment type="caution">
    <text evidence="2">The sequence shown here is derived from an EMBL/GenBank/DDBJ whole genome shotgun (WGS) entry which is preliminary data.</text>
</comment>
<dbReference type="AlphaFoldDB" id="A0A0P6XHT7"/>
<evidence type="ECO:0000313" key="3">
    <source>
        <dbReference type="Proteomes" id="UP000050544"/>
    </source>
</evidence>
<sequence>MRPFRFGTVGSPLSTPKKPGGSVGAVYQIASLGLSALELGWVQAVRVTPETCAQISAAAKETGIALSVHAPYFINLNASDEEWPKSRQRLIDAAFYGFLAGATDIVFHPGSYFGESAAQVMGKVISRLQGCVEELQARGVRVTLRPETMGKSAMIGSLEDVLQMSHEVPQVQPCLDFAHLHARAGDGSMNSYDEWMRVLETYARALGEESLQRLHIHLSGIEYSTKGERNHLPIQESDFDVKALFSALHDRGCAGRILCESPNLETDALWMQETWDALFPMG</sequence>
<dbReference type="InterPro" id="IPR001719">
    <property type="entry name" value="AP_endonuc_2"/>
</dbReference>
<proteinExistence type="predicted"/>
<dbReference type="GO" id="GO:0006284">
    <property type="term" value="P:base-excision repair"/>
    <property type="evidence" value="ECO:0007669"/>
    <property type="project" value="TreeGrafter"/>
</dbReference>
<dbReference type="Pfam" id="PF01261">
    <property type="entry name" value="AP_endonuc_2"/>
    <property type="match status" value="1"/>
</dbReference>
<organism evidence="2 3">
    <name type="scientific">Thermanaerothrix daxensis</name>
    <dbReference type="NCBI Taxonomy" id="869279"/>
    <lineage>
        <taxon>Bacteria</taxon>
        <taxon>Bacillati</taxon>
        <taxon>Chloroflexota</taxon>
        <taxon>Anaerolineae</taxon>
        <taxon>Anaerolineales</taxon>
        <taxon>Anaerolineaceae</taxon>
        <taxon>Thermanaerothrix</taxon>
    </lineage>
</organism>
<dbReference type="SMART" id="SM00518">
    <property type="entry name" value="AP2Ec"/>
    <property type="match status" value="1"/>
</dbReference>
<dbReference type="PATRIC" id="fig|869279.4.peg.2249"/>
<dbReference type="InterPro" id="IPR013022">
    <property type="entry name" value="Xyl_isomerase-like_TIM-brl"/>
</dbReference>
<dbReference type="GO" id="GO:0003677">
    <property type="term" value="F:DNA binding"/>
    <property type="evidence" value="ECO:0007669"/>
    <property type="project" value="InterPro"/>
</dbReference>
<dbReference type="PANTHER" id="PTHR21445">
    <property type="entry name" value="ENDONUCLEASE IV ENDODEOXYRIBONUCLEASE IV"/>
    <property type="match status" value="1"/>
</dbReference>
<feature type="domain" description="Xylose isomerase-like TIM barrel" evidence="1">
    <location>
        <begin position="28"/>
        <end position="266"/>
    </location>
</feature>
<dbReference type="RefSeq" id="WP_054521514.1">
    <property type="nucleotide sequence ID" value="NZ_LGKO01000004.1"/>
</dbReference>
<name>A0A0P6XHT7_9CHLR</name>
<reference evidence="2 3" key="1">
    <citation type="submission" date="2015-07" db="EMBL/GenBank/DDBJ databases">
        <title>Whole genome sequence of Thermanaerothrix daxensis DSM 23592.</title>
        <authorList>
            <person name="Hemp J."/>
            <person name="Ward L.M."/>
            <person name="Pace L.A."/>
            <person name="Fischer W.W."/>
        </authorList>
    </citation>
    <scope>NUCLEOTIDE SEQUENCE [LARGE SCALE GENOMIC DNA]</scope>
    <source>
        <strain evidence="2 3">GNS-1</strain>
    </source>
</reference>
<dbReference type="GO" id="GO:0003906">
    <property type="term" value="F:DNA-(apurinic or apyrimidinic site) endonuclease activity"/>
    <property type="evidence" value="ECO:0007669"/>
    <property type="project" value="TreeGrafter"/>
</dbReference>
<accession>A0A0P6XHT7</accession>
<evidence type="ECO:0000313" key="2">
    <source>
        <dbReference type="EMBL" id="KPL83126.1"/>
    </source>
</evidence>
<dbReference type="GO" id="GO:0008081">
    <property type="term" value="F:phosphoric diester hydrolase activity"/>
    <property type="evidence" value="ECO:0007669"/>
    <property type="project" value="TreeGrafter"/>
</dbReference>
<dbReference type="PANTHER" id="PTHR21445:SF0">
    <property type="entry name" value="APURINIC-APYRIMIDINIC ENDONUCLEASE"/>
    <property type="match status" value="1"/>
</dbReference>
<gene>
    <name evidence="2" type="ORF">SE15_07595</name>
</gene>
<dbReference type="InterPro" id="IPR036237">
    <property type="entry name" value="Xyl_isomerase-like_sf"/>
</dbReference>
<dbReference type="SUPFAM" id="SSF51658">
    <property type="entry name" value="Xylose isomerase-like"/>
    <property type="match status" value="1"/>
</dbReference>
<protein>
    <recommendedName>
        <fullName evidence="1">Xylose isomerase-like TIM barrel domain-containing protein</fullName>
    </recommendedName>
</protein>
<dbReference type="STRING" id="869279.SE15_07595"/>
<dbReference type="Gene3D" id="3.20.20.150">
    <property type="entry name" value="Divalent-metal-dependent TIM barrel enzymes"/>
    <property type="match status" value="1"/>
</dbReference>